<dbReference type="GO" id="GO:0016990">
    <property type="term" value="F:arginine deiminase activity"/>
    <property type="evidence" value="ECO:0007669"/>
    <property type="project" value="TreeGrafter"/>
</dbReference>
<gene>
    <name evidence="1" type="ORF">TTRE_0000714701</name>
</gene>
<proteinExistence type="predicted"/>
<dbReference type="OrthoDB" id="5912827at2759"/>
<dbReference type="EMBL" id="HG806421">
    <property type="protein sequence ID" value="CDW58822.1"/>
    <property type="molecule type" value="Genomic_DNA"/>
</dbReference>
<dbReference type="GO" id="GO:0019546">
    <property type="term" value="P:L-arginine deiminase pathway"/>
    <property type="evidence" value="ECO:0007669"/>
    <property type="project" value="TreeGrafter"/>
</dbReference>
<keyword evidence="2" id="KW-1185">Reference proteome</keyword>
<evidence type="ECO:0000313" key="1">
    <source>
        <dbReference type="EMBL" id="CDW58822.1"/>
    </source>
</evidence>
<protein>
    <submittedName>
        <fullName evidence="1">Amidinotransferase family protein</fullName>
    </submittedName>
</protein>
<sequence length="260" mass="29767">MFSKVLMCPPNYFKIAYKINPWMDGVVDSNVAMRQWLELKKFLENCGIEVLTIEPQPDLPDMVFACNAGLVYGKSVYLANFRYKERRGERWHFEKWFKENGLQVFSDTEYFFEGGGDAVFSSNSTLWAGYGFRSEKNAYQNIARLGDFRVMFCELVDSWYYHMDMCLCPLSSDLALWYPDAFSVDTKAQFKSEMDLIEVSKDEVDKFACNAIAVGKTVILPAGCNEVKEAILSHGFEIIEVEMSEFMKSGGAVQCLILKL</sequence>
<dbReference type="PANTHER" id="PTHR47271">
    <property type="entry name" value="ARGININE DEIMINASE"/>
    <property type="match status" value="1"/>
</dbReference>
<dbReference type="PANTHER" id="PTHR47271:SF2">
    <property type="entry name" value="ARGININE DEIMINASE"/>
    <property type="match status" value="1"/>
</dbReference>
<name>A0A077ZEL3_TRITR</name>
<dbReference type="Proteomes" id="UP000030665">
    <property type="component" value="Unassembled WGS sequence"/>
</dbReference>
<keyword evidence="1" id="KW-0808">Transferase</keyword>
<organism evidence="1 2">
    <name type="scientific">Trichuris trichiura</name>
    <name type="common">Whipworm</name>
    <name type="synonym">Trichocephalus trichiurus</name>
    <dbReference type="NCBI Taxonomy" id="36087"/>
    <lineage>
        <taxon>Eukaryota</taxon>
        <taxon>Metazoa</taxon>
        <taxon>Ecdysozoa</taxon>
        <taxon>Nematoda</taxon>
        <taxon>Enoplea</taxon>
        <taxon>Dorylaimia</taxon>
        <taxon>Trichinellida</taxon>
        <taxon>Trichuridae</taxon>
        <taxon>Trichuris</taxon>
    </lineage>
</organism>
<dbReference type="AlphaFoldDB" id="A0A077ZEL3"/>
<dbReference type="STRING" id="36087.A0A077ZEL3"/>
<reference evidence="1" key="2">
    <citation type="submission" date="2014-03" db="EMBL/GenBank/DDBJ databases">
        <title>The whipworm genome and dual-species transcriptomics of an intimate host-pathogen interaction.</title>
        <authorList>
            <person name="Foth B.J."/>
            <person name="Tsai I.J."/>
            <person name="Reid A.J."/>
            <person name="Bancroft A.J."/>
            <person name="Nichol S."/>
            <person name="Tracey A."/>
            <person name="Holroyd N."/>
            <person name="Cotton J.A."/>
            <person name="Stanley E.J."/>
            <person name="Zarowiecki M."/>
            <person name="Liu J.Z."/>
            <person name="Huckvale T."/>
            <person name="Cooper P.J."/>
            <person name="Grencis R.K."/>
            <person name="Berriman M."/>
        </authorList>
    </citation>
    <scope>NUCLEOTIDE SEQUENCE [LARGE SCALE GENOMIC DNA]</scope>
</reference>
<dbReference type="GO" id="GO:0016740">
    <property type="term" value="F:transferase activity"/>
    <property type="evidence" value="ECO:0007669"/>
    <property type="project" value="UniProtKB-KW"/>
</dbReference>
<dbReference type="SUPFAM" id="SSF55909">
    <property type="entry name" value="Pentein"/>
    <property type="match status" value="1"/>
</dbReference>
<accession>A0A077ZEL3</accession>
<dbReference type="Gene3D" id="3.75.10.10">
    <property type="entry name" value="L-arginine/glycine Amidinotransferase, Chain A"/>
    <property type="match status" value="1"/>
</dbReference>
<reference evidence="1" key="1">
    <citation type="submission" date="2014-01" db="EMBL/GenBank/DDBJ databases">
        <authorList>
            <person name="Aslett M."/>
        </authorList>
    </citation>
    <scope>NUCLEOTIDE SEQUENCE</scope>
</reference>
<evidence type="ECO:0000313" key="2">
    <source>
        <dbReference type="Proteomes" id="UP000030665"/>
    </source>
</evidence>
<dbReference type="Pfam" id="PF19420">
    <property type="entry name" value="DDAH_eukar"/>
    <property type="match status" value="1"/>
</dbReference>